<evidence type="ECO:0000256" key="2">
    <source>
        <dbReference type="SAM" id="SignalP"/>
    </source>
</evidence>
<evidence type="ECO:0000313" key="4">
    <source>
        <dbReference type="EMBL" id="OBR12952.1"/>
    </source>
</evidence>
<evidence type="ECO:0000313" key="5">
    <source>
        <dbReference type="Proteomes" id="UP000092177"/>
    </source>
</evidence>
<organism evidence="4 5">
    <name type="scientific">Colletotrichum higginsianum (strain IMI 349063)</name>
    <name type="common">Crucifer anthracnose fungus</name>
    <dbReference type="NCBI Taxonomy" id="759273"/>
    <lineage>
        <taxon>Eukaryota</taxon>
        <taxon>Fungi</taxon>
        <taxon>Dikarya</taxon>
        <taxon>Ascomycota</taxon>
        <taxon>Pezizomycotina</taxon>
        <taxon>Sordariomycetes</taxon>
        <taxon>Hypocreomycetidae</taxon>
        <taxon>Glomerellales</taxon>
        <taxon>Glomerellaceae</taxon>
        <taxon>Colletotrichum</taxon>
        <taxon>Colletotrichum destructivum species complex</taxon>
    </lineage>
</organism>
<protein>
    <submittedName>
        <fullName evidence="4">Penicillin-binding protein</fullName>
    </submittedName>
</protein>
<dbReference type="InterPro" id="IPR001466">
    <property type="entry name" value="Beta-lactam-related"/>
</dbReference>
<dbReference type="Pfam" id="PF00144">
    <property type="entry name" value="Beta-lactamase"/>
    <property type="match status" value="1"/>
</dbReference>
<accession>A0A1B7YLY8</accession>
<feature type="chain" id="PRO_5008601767" evidence="2">
    <location>
        <begin position="20"/>
        <end position="629"/>
    </location>
</feature>
<proteinExistence type="inferred from homology"/>
<name>A0A1B7YLY8_COLHI</name>
<dbReference type="PANTHER" id="PTHR46825:SF9">
    <property type="entry name" value="BETA-LACTAMASE-RELATED DOMAIN-CONTAINING PROTEIN"/>
    <property type="match status" value="1"/>
</dbReference>
<feature type="domain" description="Beta-lactamase-related" evidence="3">
    <location>
        <begin position="293"/>
        <end position="570"/>
    </location>
</feature>
<comment type="caution">
    <text evidence="4">The sequence shown here is derived from an EMBL/GenBank/DDBJ whole genome shotgun (WGS) entry which is preliminary data.</text>
</comment>
<gene>
    <name evidence="4" type="ORF">CH63R_05248</name>
</gene>
<comment type="similarity">
    <text evidence="1">Belongs to the peptidase S12 family.</text>
</comment>
<feature type="signal peptide" evidence="2">
    <location>
        <begin position="1"/>
        <end position="19"/>
    </location>
</feature>
<dbReference type="KEGG" id="chig:CH63R_05248"/>
<keyword evidence="2" id="KW-0732">Signal</keyword>
<sequence length="629" mass="70390">MQYRLVVALLNVYFLYAAAQPDVQTYFNLDEAAHATKTQTLQSSGYRIISLSSYGTPADIKYAAVWVKREGNHQVMISSADYKTYKKWLAKGRSRGYASTHVSATGPAKEAVFAGVMEKADVGKWSQECGLAKPEKLHPARDFSRVVKDFSAYGTPNNRRYCVLVHENMGNAKETIFYNTNGPEGFAAIYKSELKKPIWRPAHLFVADDKRIIPHFADDWVGEWKAATDLTADELDAEIKLQQQGRLRPIHLDGAGTGKDTRFAVIFAETDVPEARKWTVTGKQGEQAMTERLDSIMQAWMKKNGVRQAQFAAAVQGEIILERSYTWAESNRAIVEPDDIFFVVSLSKMFTHAAVYNLIQAGKLDYSTRVYDVLGYKQAKDPRALSTTVSQLLDHSAGFDRSISPDIGFQFRKVSESFHNNKRPANLRDMIEFQLTKTLDFKPGSRSSYSNYGTMLLGYLITNITEQPYMDFLKENVLEGLDVRIYETAAEKHVNDRIVQETRFSGLDATHPESLQKVPYIFGGDGSIKEEVAPSFGLAASASTIARFIGKHAVWGTGEREVGNRQGGLPAARAMAVSEASGIDWAVTINTQDFVTDKETTVLRDRLLKPLFSEPKSCFSWLRRFCAGV</sequence>
<dbReference type="GeneID" id="28864330"/>
<keyword evidence="5" id="KW-1185">Reference proteome</keyword>
<dbReference type="InterPro" id="IPR049511">
    <property type="entry name" value="PGH-like_rpt"/>
</dbReference>
<dbReference type="Gene3D" id="3.40.710.10">
    <property type="entry name" value="DD-peptidase/beta-lactamase superfamily"/>
    <property type="match status" value="1"/>
</dbReference>
<dbReference type="Pfam" id="PF17660">
    <property type="entry name" value="BTRD1"/>
    <property type="match status" value="3"/>
</dbReference>
<dbReference type="RefSeq" id="XP_018161469.1">
    <property type="nucleotide sequence ID" value="XM_018300223.1"/>
</dbReference>
<dbReference type="AlphaFoldDB" id="A0A1B7YLY8"/>
<dbReference type="EMBL" id="LTAN01000003">
    <property type="protein sequence ID" value="OBR12952.1"/>
    <property type="molecule type" value="Genomic_DNA"/>
</dbReference>
<dbReference type="SUPFAM" id="SSF56601">
    <property type="entry name" value="beta-lactamase/transpeptidase-like"/>
    <property type="match status" value="1"/>
</dbReference>
<evidence type="ECO:0000259" key="3">
    <source>
        <dbReference type="Pfam" id="PF00144"/>
    </source>
</evidence>
<dbReference type="InterPro" id="IPR012338">
    <property type="entry name" value="Beta-lactam/transpept-like"/>
</dbReference>
<dbReference type="Proteomes" id="UP000092177">
    <property type="component" value="Chromosome 3"/>
</dbReference>
<dbReference type="VEuPathDB" id="FungiDB:CH63R_05248"/>
<dbReference type="PANTHER" id="PTHR46825">
    <property type="entry name" value="D-ALANYL-D-ALANINE-CARBOXYPEPTIDASE/ENDOPEPTIDASE AMPH"/>
    <property type="match status" value="1"/>
</dbReference>
<dbReference type="OrthoDB" id="5946976at2759"/>
<reference evidence="5" key="1">
    <citation type="journal article" date="2017" name="BMC Genomics">
        <title>Gapless genome assembly of Colletotrichum higginsianum reveals chromosome structure and association of transposable elements with secondary metabolite gene clusters.</title>
        <authorList>
            <person name="Dallery J.-F."/>
            <person name="Lapalu N."/>
            <person name="Zampounis A."/>
            <person name="Pigne S."/>
            <person name="Luyten I."/>
            <person name="Amselem J."/>
            <person name="Wittenberg A.H.J."/>
            <person name="Zhou S."/>
            <person name="de Queiroz M.V."/>
            <person name="Robin G.P."/>
            <person name="Auger A."/>
            <person name="Hainaut M."/>
            <person name="Henrissat B."/>
            <person name="Kim K.-T."/>
            <person name="Lee Y.-H."/>
            <person name="Lespinet O."/>
            <person name="Schwartz D.C."/>
            <person name="Thon M.R."/>
            <person name="O'Connell R.J."/>
        </authorList>
    </citation>
    <scope>NUCLEOTIDE SEQUENCE [LARGE SCALE GENOMIC DNA]</scope>
    <source>
        <strain evidence="5">IMI 349063</strain>
    </source>
</reference>
<dbReference type="InterPro" id="IPR050491">
    <property type="entry name" value="AmpC-like"/>
</dbReference>
<evidence type="ECO:0000256" key="1">
    <source>
        <dbReference type="ARBA" id="ARBA00038215"/>
    </source>
</evidence>